<dbReference type="STRING" id="4829.A0A163JWG2"/>
<dbReference type="SUPFAM" id="SSF52768">
    <property type="entry name" value="Arginase/deacetylase"/>
    <property type="match status" value="1"/>
</dbReference>
<feature type="transmembrane region" description="Helical" evidence="5">
    <location>
        <begin position="464"/>
        <end position="485"/>
    </location>
</feature>
<evidence type="ECO:0000256" key="3">
    <source>
        <dbReference type="PROSITE-ProRule" id="PRU00742"/>
    </source>
</evidence>
<keyword evidence="1" id="KW-0479">Metal-binding</keyword>
<organism evidence="6">
    <name type="scientific">Absidia glauca</name>
    <name type="common">Pin mould</name>
    <dbReference type="NCBI Taxonomy" id="4829"/>
    <lineage>
        <taxon>Eukaryota</taxon>
        <taxon>Fungi</taxon>
        <taxon>Fungi incertae sedis</taxon>
        <taxon>Mucoromycota</taxon>
        <taxon>Mucoromycotina</taxon>
        <taxon>Mucoromycetes</taxon>
        <taxon>Mucorales</taxon>
        <taxon>Cunninghamellaceae</taxon>
        <taxon>Absidia</taxon>
    </lineage>
</organism>
<dbReference type="FunFam" id="3.40.800.10:FF:000014">
    <property type="entry name" value="Arginase family protein"/>
    <property type="match status" value="1"/>
</dbReference>
<dbReference type="GO" id="GO:0033389">
    <property type="term" value="P:putrescine biosynthetic process from arginine, via agmatine"/>
    <property type="evidence" value="ECO:0007669"/>
    <property type="project" value="TreeGrafter"/>
</dbReference>
<dbReference type="InterPro" id="IPR020855">
    <property type="entry name" value="Ureohydrolase_Mn_BS"/>
</dbReference>
<evidence type="ECO:0000256" key="4">
    <source>
        <dbReference type="RuleBase" id="RU003684"/>
    </source>
</evidence>
<proteinExistence type="inferred from homology"/>
<dbReference type="Gene3D" id="3.40.800.10">
    <property type="entry name" value="Ureohydrolase domain"/>
    <property type="match status" value="1"/>
</dbReference>
<dbReference type="EMBL" id="LT554300">
    <property type="protein sequence ID" value="SAM03815.1"/>
    <property type="molecule type" value="Genomic_DNA"/>
</dbReference>
<name>A0A163JWG2_ABSGL</name>
<dbReference type="PROSITE" id="PS51409">
    <property type="entry name" value="ARGINASE_2"/>
    <property type="match status" value="1"/>
</dbReference>
<keyword evidence="7" id="KW-1185">Reference proteome</keyword>
<accession>A0A163JWG2</accession>
<keyword evidence="5" id="KW-0472">Membrane</keyword>
<gene>
    <name evidence="6" type="primary">ABSGL_09669.1 scaffold 11583</name>
</gene>
<dbReference type="PROSITE" id="PS01053">
    <property type="entry name" value="ARGINASE_1"/>
    <property type="match status" value="1"/>
</dbReference>
<evidence type="ECO:0000256" key="2">
    <source>
        <dbReference type="ARBA" id="ARBA00022801"/>
    </source>
</evidence>
<dbReference type="PANTHER" id="PTHR11358">
    <property type="entry name" value="ARGINASE/AGMATINASE"/>
    <property type="match status" value="1"/>
</dbReference>
<sequence>MPVSDVTSEVFMGLGTFAHLPYERCLSNSAAPYDIAVVGIPFDTGTSYRPGARFGPSGIREGSRRTIVAGTYNVPLSIDPMTTGLTMVDCGDIPVTPFDNDKAMEQIFDGYLSLLQRHPSFTYTNSYHYTPRLLTLGGDHTIVLPILRALHHHNGGRPVSVIHFDSHIDTWTPYQFEGRTSPNLNHGTYFYFAAKEGLISPDANIHVGIRSKLHLPEDYADDARCGFQLVEAAEIDVIGTQGIINRIRKTVGDNDVYLSLDIDVLDPSFAPATGTPETGGFSTRELRRIIQGLEGLNLVGADVVEVAPAYDTNAQLTAMAAADIIVSHGQHQFSHWYETRTAIVFHRLVYQSQTVFSKQASVRRRFFLRPRPIDTIFFFTTVFSALWVIDFIVLLVDAFPSNHTLRSCLFDFPLQLCTDTCSLYMLSLLQRFSQTEVIHLNEKKQSWWRCLSWFSPASKDHMMIVNLLWLEYFCGHMLLVFPFIVNNSLSLVIGILSDQGQLKLAEWGTQIHFGLWAFTSFSCVSDRNSTTLGTTDAILCCLDLPSLTDATGSSGGIYLSSSGTAAVFTQSQITSSLKPPSIASDIYHMYPPVDGPALDNTPAPA</sequence>
<protein>
    <recommendedName>
        <fullName evidence="8">Agmatinase</fullName>
    </recommendedName>
</protein>
<evidence type="ECO:0000313" key="7">
    <source>
        <dbReference type="Proteomes" id="UP000078561"/>
    </source>
</evidence>
<dbReference type="FunCoup" id="A0A163JWG2">
    <property type="interactions" value="46"/>
</dbReference>
<evidence type="ECO:0000256" key="1">
    <source>
        <dbReference type="ARBA" id="ARBA00022723"/>
    </source>
</evidence>
<dbReference type="Proteomes" id="UP000078561">
    <property type="component" value="Unassembled WGS sequence"/>
</dbReference>
<dbReference type="Pfam" id="PF00491">
    <property type="entry name" value="Arginase"/>
    <property type="match status" value="1"/>
</dbReference>
<dbReference type="OrthoDB" id="288726at2759"/>
<keyword evidence="5" id="KW-0812">Transmembrane</keyword>
<reference evidence="6" key="1">
    <citation type="submission" date="2016-04" db="EMBL/GenBank/DDBJ databases">
        <authorList>
            <person name="Evans L.H."/>
            <person name="Alamgir A."/>
            <person name="Owens N."/>
            <person name="Weber N.D."/>
            <person name="Virtaneva K."/>
            <person name="Barbian K."/>
            <person name="Babar A."/>
            <person name="Rosenke K."/>
        </authorList>
    </citation>
    <scope>NUCLEOTIDE SEQUENCE [LARGE SCALE GENOMIC DNA]</scope>
    <source>
        <strain evidence="6">CBS 101.48</strain>
    </source>
</reference>
<dbReference type="PANTHER" id="PTHR11358:SF30">
    <property type="entry name" value="AGMATINASE 1-RELATED"/>
    <property type="match status" value="1"/>
</dbReference>
<dbReference type="GO" id="GO:0046872">
    <property type="term" value="F:metal ion binding"/>
    <property type="evidence" value="ECO:0007669"/>
    <property type="project" value="UniProtKB-KW"/>
</dbReference>
<dbReference type="InterPro" id="IPR023696">
    <property type="entry name" value="Ureohydrolase_dom_sf"/>
</dbReference>
<evidence type="ECO:0000256" key="5">
    <source>
        <dbReference type="SAM" id="Phobius"/>
    </source>
</evidence>
<dbReference type="GO" id="GO:0008783">
    <property type="term" value="F:agmatinase activity"/>
    <property type="evidence" value="ECO:0007669"/>
    <property type="project" value="TreeGrafter"/>
</dbReference>
<comment type="similarity">
    <text evidence="3 4">Belongs to the arginase family.</text>
</comment>
<keyword evidence="5" id="KW-1133">Transmembrane helix</keyword>
<dbReference type="CDD" id="cd11592">
    <property type="entry name" value="Agmatinase_PAH"/>
    <property type="match status" value="1"/>
</dbReference>
<dbReference type="InParanoid" id="A0A163JWG2"/>
<dbReference type="InterPro" id="IPR006035">
    <property type="entry name" value="Ureohydrolase"/>
</dbReference>
<evidence type="ECO:0008006" key="8">
    <source>
        <dbReference type="Google" id="ProtNLM"/>
    </source>
</evidence>
<evidence type="ECO:0000313" key="6">
    <source>
        <dbReference type="EMBL" id="SAM03815.1"/>
    </source>
</evidence>
<dbReference type="AlphaFoldDB" id="A0A163JWG2"/>
<dbReference type="PRINTS" id="PR00116">
    <property type="entry name" value="ARGINASE"/>
</dbReference>
<feature type="transmembrane region" description="Helical" evidence="5">
    <location>
        <begin position="376"/>
        <end position="396"/>
    </location>
</feature>
<keyword evidence="2 4" id="KW-0378">Hydrolase</keyword>